<evidence type="ECO:0000313" key="4">
    <source>
        <dbReference type="Proteomes" id="UP000001870"/>
    </source>
</evidence>
<organism evidence="3 4">
    <name type="scientific">Alteromonas mediterranea (strain DSM 17117 / CIP 110805 / LMG 28347 / Deep ecotype)</name>
    <dbReference type="NCBI Taxonomy" id="1774373"/>
    <lineage>
        <taxon>Bacteria</taxon>
        <taxon>Pseudomonadati</taxon>
        <taxon>Pseudomonadota</taxon>
        <taxon>Gammaproteobacteria</taxon>
        <taxon>Alteromonadales</taxon>
        <taxon>Alteromonadaceae</taxon>
        <taxon>Alteromonas/Salinimonas group</taxon>
        <taxon>Alteromonas</taxon>
    </lineage>
</organism>
<feature type="coiled-coil region" evidence="1">
    <location>
        <begin position="589"/>
        <end position="618"/>
    </location>
</feature>
<protein>
    <recommendedName>
        <fullName evidence="5">Genomic island protein</fullName>
    </recommendedName>
</protein>
<evidence type="ECO:0000256" key="1">
    <source>
        <dbReference type="SAM" id="Coils"/>
    </source>
</evidence>
<dbReference type="Proteomes" id="UP000001870">
    <property type="component" value="Chromosome"/>
</dbReference>
<dbReference type="AlphaFoldDB" id="F2GCA0"/>
<evidence type="ECO:0000313" key="3">
    <source>
        <dbReference type="EMBL" id="AEA99056.1"/>
    </source>
</evidence>
<sequence>MADIKKLEVAQENWDRYVRARDRGHRKYVDEAQKFEKFYIGDQWDEADRQALENEGRPALTINNILPTVNAALGEQANRRADIQFKAKRGAASQAVSTVLTKLVDHILEENYFAKHIEPMVYADGLIMDRGYYDVRLNHDEVIEGEIAIDTENPIAVIPDPDATSYDPKKWSEVFITRWMSPQQIGEQYGEDKRTEVINRAAGAHYGRDSIELSKHTFGSDEETAADTNSIADGATVRNVRVVERQYYKTRIIQEFIEPRSGETRKIPEQWTPEHIENVRQTFGLEIIKRKKRSVRWTITADSVVLHDDWSPYRTFTVVPYFPIYRRGKPIGLVRNIISPQEFLNKTRSQELHIINTTANSGWLVPEGSLTNMSPEELAEEGAKTGSVITYNPQIGAPEKIKPNPVPTGVDRISTKGAMDIKEISGMNDAILGSENAEVSGIALQEKTARGQIQLQVPFSNLEFSRKLLAEKILELIQDFYTQERVFFITDYMEPEQPREQMVINQQAAGRVVNDVTVGEYDVVVASAPARDSFDEMQFAEALSLRQVGVQIPDHFIVESSHLARKQEIARMLKDMSGLGEMTPEQQQLAQMQNQMAIQNAQLELEKLDAEIRELQSVTLLNTAKAQDLQRGQFLKQIRDLKAQRDQREQELNVRLQMSALSQQASLQKTKMQNNARLADSALKLTQDREKANGPKEQSA</sequence>
<proteinExistence type="predicted"/>
<name>F2GCA0_ALTMD</name>
<dbReference type="RefSeq" id="WP_012519348.1">
    <property type="nucleotide sequence ID" value="NC_011138.3"/>
</dbReference>
<evidence type="ECO:0000256" key="2">
    <source>
        <dbReference type="SAM" id="MobiDB-lite"/>
    </source>
</evidence>
<reference evidence="3 4" key="1">
    <citation type="journal article" date="2008" name="ISME J.">
        <title>Comparative genomics of two ecotypes of the marine planktonic copiotroph Alteromonas macleodii suggests alternative lifestyles associated with different kinds of particulate organic matter.</title>
        <authorList>
            <person name="Ivars-Martinez E."/>
            <person name="Martin-Cuadrado A.B."/>
            <person name="D'Auria G."/>
            <person name="Mira A."/>
            <person name="Ferriera S."/>
            <person name="Johnson J."/>
            <person name="Friedman R."/>
            <person name="Rodriguez-Valera F."/>
        </authorList>
    </citation>
    <scope>NUCLEOTIDE SEQUENCE [LARGE SCALE GENOMIC DNA]</scope>
    <source>
        <strain evidence="4">DSM 17117 / CIP 110805 / LMG 28347 / Deep ecotype</strain>
    </source>
</reference>
<keyword evidence="1" id="KW-0175">Coiled coil</keyword>
<evidence type="ECO:0008006" key="5">
    <source>
        <dbReference type="Google" id="ProtNLM"/>
    </source>
</evidence>
<feature type="region of interest" description="Disordered" evidence="2">
    <location>
        <begin position="668"/>
        <end position="700"/>
    </location>
</feature>
<feature type="compositionally biased region" description="Basic and acidic residues" evidence="2">
    <location>
        <begin position="686"/>
        <end position="700"/>
    </location>
</feature>
<dbReference type="EMBL" id="CP001103">
    <property type="protein sequence ID" value="AEA99056.1"/>
    <property type="molecule type" value="Genomic_DNA"/>
</dbReference>
<accession>F2GCA0</accession>
<gene>
    <name evidence="3" type="ordered locus">MADE_1014610</name>
</gene>
<dbReference type="KEGG" id="amc:MADE_1014610"/>
<dbReference type="InterPro" id="IPR032427">
    <property type="entry name" value="P22_portal"/>
</dbReference>
<reference evidence="3 4" key="2">
    <citation type="journal article" date="2015" name="Antonie Van Leeuwenhoek">
        <title>Ecophysiological diversity of a novel member of the genus Alteromonas, and description of Alteromonas mediterranea sp. nov.</title>
        <authorList>
            <person name="Ivanova E.P."/>
            <person name="Lopez-Perez M."/>
            <person name="Zabalos M."/>
            <person name="Nguyen S.H."/>
            <person name="Webb H.K."/>
            <person name="Ryan J."/>
            <person name="Lagutin K."/>
            <person name="Vyssotski M."/>
            <person name="Crawford R.J."/>
            <person name="Rodriguez-Valera F."/>
        </authorList>
    </citation>
    <scope>NUCLEOTIDE SEQUENCE [LARGE SCALE GENOMIC DNA]</scope>
    <source>
        <strain evidence="4">DSM 17117 / CIP 110805 / LMG 28347 / Deep ecotype</strain>
    </source>
</reference>
<dbReference type="Pfam" id="PF16510">
    <property type="entry name" value="P22_portal"/>
    <property type="match status" value="1"/>
</dbReference>
<dbReference type="HOGENOM" id="CLU_394253_0_0_6"/>
<keyword evidence="4" id="KW-1185">Reference proteome</keyword>